<evidence type="ECO:0000256" key="6">
    <source>
        <dbReference type="ARBA" id="ARBA00030780"/>
    </source>
</evidence>
<evidence type="ECO:0000256" key="9">
    <source>
        <dbReference type="SAM" id="SignalP"/>
    </source>
</evidence>
<dbReference type="PROSITE" id="PS50102">
    <property type="entry name" value="RRM"/>
    <property type="match status" value="1"/>
</dbReference>
<evidence type="ECO:0000313" key="13">
    <source>
        <dbReference type="Proteomes" id="UP000198372"/>
    </source>
</evidence>
<feature type="chain" id="PRO_5012759975" description="Probable RNA-binding protein 18" evidence="9">
    <location>
        <begin position="22"/>
        <end position="1463"/>
    </location>
</feature>
<dbReference type="OrthoDB" id="266334at2759"/>
<dbReference type="Pfam" id="PF00076">
    <property type="entry name" value="RRM_1"/>
    <property type="match status" value="1"/>
</dbReference>
<reference evidence="13" key="1">
    <citation type="submission" date="2016-09" db="EMBL/GenBank/DDBJ databases">
        <authorList>
            <person name="Jeantristanb JTB J.-T."/>
            <person name="Ricardo R."/>
        </authorList>
    </citation>
    <scope>NUCLEOTIDE SEQUENCE [LARGE SCALE GENOMIC DNA]</scope>
</reference>
<dbReference type="GO" id="GO:0034975">
    <property type="term" value="P:protein folding in endoplasmic reticulum"/>
    <property type="evidence" value="ECO:0007669"/>
    <property type="project" value="TreeGrafter"/>
</dbReference>
<feature type="signal peptide" evidence="9">
    <location>
        <begin position="1"/>
        <end position="21"/>
    </location>
</feature>
<dbReference type="InterPro" id="IPR012677">
    <property type="entry name" value="Nucleotide-bd_a/b_plait_sf"/>
</dbReference>
<dbReference type="InterPro" id="IPR035979">
    <property type="entry name" value="RBD_domain_sf"/>
</dbReference>
<feature type="compositionally biased region" description="Low complexity" evidence="8">
    <location>
        <begin position="1452"/>
        <end position="1463"/>
    </location>
</feature>
<keyword evidence="9" id="KW-0732">Signal</keyword>
<dbReference type="STRING" id="269621.A0A238FRF9"/>
<dbReference type="InterPro" id="IPR045120">
    <property type="entry name" value="Suco/Slp1-like"/>
</dbReference>
<feature type="region of interest" description="Disordered" evidence="8">
    <location>
        <begin position="108"/>
        <end position="264"/>
    </location>
</feature>
<feature type="region of interest" description="Disordered" evidence="8">
    <location>
        <begin position="1001"/>
        <end position="1027"/>
    </location>
</feature>
<evidence type="ECO:0000256" key="5">
    <source>
        <dbReference type="ARBA" id="ARBA00023136"/>
    </source>
</evidence>
<evidence type="ECO:0000313" key="12">
    <source>
        <dbReference type="EMBL" id="SCV74454.1"/>
    </source>
</evidence>
<keyword evidence="5" id="KW-0472">Membrane</keyword>
<dbReference type="Proteomes" id="UP000198372">
    <property type="component" value="Unassembled WGS sequence"/>
</dbReference>
<feature type="region of interest" description="Disordered" evidence="8">
    <location>
        <begin position="1404"/>
        <end position="1463"/>
    </location>
</feature>
<feature type="compositionally biased region" description="Polar residues" evidence="8">
    <location>
        <begin position="114"/>
        <end position="140"/>
    </location>
</feature>
<evidence type="ECO:0000256" key="3">
    <source>
        <dbReference type="ARBA" id="ARBA00022692"/>
    </source>
</evidence>
<dbReference type="GO" id="GO:0012505">
    <property type="term" value="C:endomembrane system"/>
    <property type="evidence" value="ECO:0007669"/>
    <property type="project" value="UniProtKB-SubCell"/>
</dbReference>
<feature type="compositionally biased region" description="Low complexity" evidence="8">
    <location>
        <begin position="221"/>
        <end position="247"/>
    </location>
</feature>
<evidence type="ECO:0000256" key="1">
    <source>
        <dbReference type="ARBA" id="ARBA00004308"/>
    </source>
</evidence>
<feature type="compositionally biased region" description="Low complexity" evidence="8">
    <location>
        <begin position="142"/>
        <end position="181"/>
    </location>
</feature>
<evidence type="ECO:0000259" key="10">
    <source>
        <dbReference type="PROSITE" id="PS50102"/>
    </source>
</evidence>
<feature type="compositionally biased region" description="Low complexity" evidence="8">
    <location>
        <begin position="760"/>
        <end position="798"/>
    </location>
</feature>
<dbReference type="Pfam" id="PF07738">
    <property type="entry name" value="Sad1_UNC"/>
    <property type="match status" value="1"/>
</dbReference>
<dbReference type="GO" id="GO:0003723">
    <property type="term" value="F:RNA binding"/>
    <property type="evidence" value="ECO:0007669"/>
    <property type="project" value="UniProtKB-UniRule"/>
</dbReference>
<dbReference type="GO" id="GO:0016020">
    <property type="term" value="C:membrane"/>
    <property type="evidence" value="ECO:0007669"/>
    <property type="project" value="InterPro"/>
</dbReference>
<gene>
    <name evidence="12" type="ORF">BQ2448_8093</name>
</gene>
<keyword evidence="7" id="KW-0694">RNA-binding</keyword>
<feature type="region of interest" description="Disordered" evidence="8">
    <location>
        <begin position="294"/>
        <end position="372"/>
    </location>
</feature>
<comment type="subcellular location">
    <subcellularLocation>
        <location evidence="1">Endomembrane system</location>
    </subcellularLocation>
</comment>
<accession>A0A238FRF9</accession>
<dbReference type="PANTHER" id="PTHR12953:SF0">
    <property type="entry name" value="SUN DOMAIN-CONTAINING OSSIFICATION FACTOR"/>
    <property type="match status" value="1"/>
</dbReference>
<dbReference type="InterPro" id="IPR000504">
    <property type="entry name" value="RRM_dom"/>
</dbReference>
<feature type="compositionally biased region" description="Polar residues" evidence="8">
    <location>
        <begin position="1155"/>
        <end position="1164"/>
    </location>
</feature>
<feature type="region of interest" description="Disordered" evidence="8">
    <location>
        <begin position="601"/>
        <end position="697"/>
    </location>
</feature>
<evidence type="ECO:0000256" key="7">
    <source>
        <dbReference type="PROSITE-ProRule" id="PRU00176"/>
    </source>
</evidence>
<evidence type="ECO:0000256" key="8">
    <source>
        <dbReference type="SAM" id="MobiDB-lite"/>
    </source>
</evidence>
<dbReference type="InterPro" id="IPR008979">
    <property type="entry name" value="Galactose-bd-like_sf"/>
</dbReference>
<name>A0A238FRF9_9BASI</name>
<dbReference type="SUPFAM" id="SSF49785">
    <property type="entry name" value="Galactose-binding domain-like"/>
    <property type="match status" value="1"/>
</dbReference>
<feature type="compositionally biased region" description="Polar residues" evidence="8">
    <location>
        <begin position="743"/>
        <end position="752"/>
    </location>
</feature>
<dbReference type="PROSITE" id="PS51469">
    <property type="entry name" value="SUN"/>
    <property type="match status" value="1"/>
</dbReference>
<proteinExistence type="predicted"/>
<keyword evidence="3" id="KW-0812">Transmembrane</keyword>
<dbReference type="SUPFAM" id="SSF54928">
    <property type="entry name" value="RNA-binding domain, RBD"/>
    <property type="match status" value="1"/>
</dbReference>
<dbReference type="SMART" id="SM00360">
    <property type="entry name" value="RRM"/>
    <property type="match status" value="1"/>
</dbReference>
<protein>
    <recommendedName>
        <fullName evidence="2">Probable RNA-binding protein 18</fullName>
    </recommendedName>
    <alternativeName>
        <fullName evidence="6">RNA-binding motif protein 18</fullName>
    </alternativeName>
</protein>
<sequence>MKAGVSLAWLFLLLHCSCSWASSGEPHGTADAASASSRAVGSVEVAPTATEVEVDVEVARAVEPVSTIDRTIAVRATSTPPLAPSTSSTSNTDAQTVATILDDPHVSQEPVQHPATTTDSPPPLSSNAGSSMPATATVAQETPDAVAPTSDTPDPTTATTPATPIAPSDAQPSPADPDLVHPIPPPPATDVPVISSAPSSVTNPPDHDPSASKSIAAEGEATVSSATPITSTTTTAAAAASATEEASNMPPLAAETTVPSDETAEAPEFLSFNEWKDKYVVVAADASAAAARRSKKTAQRARQDAQGGHASFDGDGADLGSLFASEEASVTGDDRAKEQGAGASNGAARPNTDDAGSHKPRQAAPGSVGKNDNAFNVSLIQPLPNVGTGEPSDPLLLLKDRSNYAAFECAAMVHRSSRQSKGASSILVEKKDRYMLTPCSADPKFVEVELCDEIQIDAIVLANFELFSSMFKYFEMTCSVDYPGRPETWHNLGTFRARNARGIQVFRPNPVPNFCRYVRINFLTHYGSEYYCPVSLLRVYGYTQLDAHRESERKKAELEAALASALEEGDAEEDEEEELVPSPSASESSILLEASASAAAGVDSATKQVENETLPGGDRVPKKPLITTAHPTATSGDTPTNAPSITASITASENSQSLNGTEPTSTVHSAAIASSSPSRGDESTPPHPSGNTTIVSSDSLDGAIAQTPTLATGTATSVYKQSSTSTPVSSIIFPSVPSGSPLASASNSTEPSLLSPPEVSAAASISETSATTPTTSESVTATTPPSSPPLEASATASAPRPPASEPPIVTVRHVPRNETIRTMPHLPQITPPQPQPGESIYTTIMKRLTILEQNQTIAMHYIEAQSTMLREAFLRVERRLKDVEGMHQRQEQSFRLILSELDKQRLDIESERLSLIAQVAVLAQEVKLEKRLSIVELFGLLALVVFVVATRGSPTSPLMHLTSSQVLRRAAAQAEARKAELARREGADLHRRSDAWEVLAPGPERERERTRKASATRNGMAGLGRAPLGKRAPISIKTAPRRNHATASASRTPVLRANRAWSPPVRHSSAPPDEIFPDFVINEDGPTTMRSLQRRGSRKSNGGYGNVGLGEARGLGVFPNGIVTSHSARASSPLQNSTARHRGSVDLSDGMLSDDQFSTTTSASEPMHHPVGLHSAHATDEADDERGSRYSDDDGQETLLSPLPIANKLTPSMIPNSPFLAAASTSRSSAPKKLARPPSPLTLKACALFPSVAAMAPHAKGFSATRLYIGNLSPSVDEYTLMQLCSKHGKIQQLDYLFHKSGPSRGKPRGYAFVEFSTRDEALRAMVAMDDQLVRGRKISVTAASQQQTYDDAGSSAGRGVGRGSDANRPTAISLLKSQNSGGGSTNKKIAALEAKLAALRKEKPTTGTVASSKEATAEVEKGNSNTTPAVDGDAWLDAIEKEVVASGEGGPSSSSNPPQEGG</sequence>
<evidence type="ECO:0000256" key="4">
    <source>
        <dbReference type="ARBA" id="ARBA00022989"/>
    </source>
</evidence>
<keyword evidence="13" id="KW-1185">Reference proteome</keyword>
<feature type="domain" description="SUN" evidence="11">
    <location>
        <begin position="376"/>
        <end position="544"/>
    </location>
</feature>
<feature type="compositionally biased region" description="Basic and acidic residues" evidence="8">
    <location>
        <begin position="1177"/>
        <end position="1192"/>
    </location>
</feature>
<feature type="region of interest" description="Disordered" evidence="8">
    <location>
        <begin position="1128"/>
        <end position="1199"/>
    </location>
</feature>
<dbReference type="Gene3D" id="2.60.120.260">
    <property type="entry name" value="Galactose-binding domain-like"/>
    <property type="match status" value="1"/>
</dbReference>
<keyword evidence="4" id="KW-1133">Transmembrane helix</keyword>
<feature type="compositionally biased region" description="Polar residues" evidence="8">
    <location>
        <begin position="629"/>
        <end position="678"/>
    </location>
</feature>
<feature type="domain" description="RRM" evidence="10">
    <location>
        <begin position="1265"/>
        <end position="1346"/>
    </location>
</feature>
<dbReference type="CDD" id="cd12355">
    <property type="entry name" value="RRM_RBM18"/>
    <property type="match status" value="1"/>
</dbReference>
<feature type="compositionally biased region" description="Polar residues" evidence="8">
    <location>
        <begin position="1406"/>
        <end position="1415"/>
    </location>
</feature>
<feature type="region of interest" description="Disordered" evidence="8">
    <location>
        <begin position="564"/>
        <end position="588"/>
    </location>
</feature>
<feature type="region of interest" description="Disordered" evidence="8">
    <location>
        <begin position="737"/>
        <end position="811"/>
    </location>
</feature>
<organism evidence="12 13">
    <name type="scientific">Microbotryum intermedium</name>
    <dbReference type="NCBI Taxonomy" id="269621"/>
    <lineage>
        <taxon>Eukaryota</taxon>
        <taxon>Fungi</taxon>
        <taxon>Dikarya</taxon>
        <taxon>Basidiomycota</taxon>
        <taxon>Pucciniomycotina</taxon>
        <taxon>Microbotryomycetes</taxon>
        <taxon>Microbotryales</taxon>
        <taxon>Microbotryaceae</taxon>
        <taxon>Microbotryum</taxon>
    </lineage>
</organism>
<feature type="region of interest" description="Disordered" evidence="8">
    <location>
        <begin position="1086"/>
        <end position="1105"/>
    </location>
</feature>
<dbReference type="GO" id="GO:0005737">
    <property type="term" value="C:cytoplasm"/>
    <property type="evidence" value="ECO:0007669"/>
    <property type="project" value="TreeGrafter"/>
</dbReference>
<feature type="compositionally biased region" description="Polar residues" evidence="8">
    <location>
        <begin position="1128"/>
        <end position="1138"/>
    </location>
</feature>
<evidence type="ECO:0000259" key="11">
    <source>
        <dbReference type="PROSITE" id="PS51469"/>
    </source>
</evidence>
<feature type="compositionally biased region" description="Acidic residues" evidence="8">
    <location>
        <begin position="567"/>
        <end position="579"/>
    </location>
</feature>
<dbReference type="InterPro" id="IPR039157">
    <property type="entry name" value="RBM18_RRM"/>
</dbReference>
<dbReference type="Gene3D" id="3.30.70.330">
    <property type="match status" value="1"/>
</dbReference>
<dbReference type="EMBL" id="FMSP01000021">
    <property type="protein sequence ID" value="SCV74454.1"/>
    <property type="molecule type" value="Genomic_DNA"/>
</dbReference>
<dbReference type="PANTHER" id="PTHR12953">
    <property type="entry name" value="MEMBRANE PROTEIN CH1 RELATED"/>
    <property type="match status" value="1"/>
</dbReference>
<feature type="region of interest" description="Disordered" evidence="8">
    <location>
        <begin position="1344"/>
        <end position="1369"/>
    </location>
</feature>
<evidence type="ECO:0000256" key="2">
    <source>
        <dbReference type="ARBA" id="ARBA00021141"/>
    </source>
</evidence>
<dbReference type="InterPro" id="IPR012919">
    <property type="entry name" value="SUN_dom"/>
</dbReference>